<evidence type="ECO:0000259" key="2">
    <source>
        <dbReference type="Pfam" id="PF13472"/>
    </source>
</evidence>
<dbReference type="EMBL" id="JAPQES010000001">
    <property type="protein sequence ID" value="MCY6370046.1"/>
    <property type="molecule type" value="Genomic_DNA"/>
</dbReference>
<dbReference type="RefSeq" id="WP_268048574.1">
    <property type="nucleotide sequence ID" value="NZ_JAPQES010000001.1"/>
</dbReference>
<organism evidence="3 4">
    <name type="scientific">Clostridium ganghwense</name>
    <dbReference type="NCBI Taxonomy" id="312089"/>
    <lineage>
        <taxon>Bacteria</taxon>
        <taxon>Bacillati</taxon>
        <taxon>Bacillota</taxon>
        <taxon>Clostridia</taxon>
        <taxon>Eubacteriales</taxon>
        <taxon>Clostridiaceae</taxon>
        <taxon>Clostridium</taxon>
    </lineage>
</organism>
<evidence type="ECO:0000313" key="3">
    <source>
        <dbReference type="EMBL" id="MCY6370046.1"/>
    </source>
</evidence>
<keyword evidence="4" id="KW-1185">Reference proteome</keyword>
<comment type="caution">
    <text evidence="3">The sequence shown here is derived from an EMBL/GenBank/DDBJ whole genome shotgun (WGS) entry which is preliminary data.</text>
</comment>
<dbReference type="SUPFAM" id="SSF52266">
    <property type="entry name" value="SGNH hydrolase"/>
    <property type="match status" value="1"/>
</dbReference>
<dbReference type="Gene3D" id="3.40.50.1110">
    <property type="entry name" value="SGNH hydrolase"/>
    <property type="match status" value="1"/>
</dbReference>
<accession>A0ABT4CP88</accession>
<proteinExistence type="predicted"/>
<dbReference type="InterPro" id="IPR013830">
    <property type="entry name" value="SGNH_hydro"/>
</dbReference>
<dbReference type="PANTHER" id="PTHR30383:SF5">
    <property type="entry name" value="SGNH HYDROLASE-TYPE ESTERASE DOMAIN-CONTAINING PROTEIN"/>
    <property type="match status" value="1"/>
</dbReference>
<dbReference type="PANTHER" id="PTHR30383">
    <property type="entry name" value="THIOESTERASE 1/PROTEASE 1/LYSOPHOSPHOLIPASE L1"/>
    <property type="match status" value="1"/>
</dbReference>
<dbReference type="Proteomes" id="UP001079657">
    <property type="component" value="Unassembled WGS sequence"/>
</dbReference>
<feature type="signal peptide" evidence="1">
    <location>
        <begin position="1"/>
        <end position="24"/>
    </location>
</feature>
<dbReference type="InterPro" id="IPR036514">
    <property type="entry name" value="SGNH_hydro_sf"/>
</dbReference>
<feature type="chain" id="PRO_5045327936" evidence="1">
    <location>
        <begin position="25"/>
        <end position="338"/>
    </location>
</feature>
<reference evidence="3" key="1">
    <citation type="submission" date="2022-12" db="EMBL/GenBank/DDBJ databases">
        <authorList>
            <person name="Wang J."/>
        </authorList>
    </citation>
    <scope>NUCLEOTIDE SEQUENCE</scope>
    <source>
        <strain evidence="3">HY-42-06</strain>
    </source>
</reference>
<sequence>MNKRKFISCMLIFLLFFLPVQSQAATNKAETNITTINNEDNKLLLPIVKYVSSMCRLNPQNTDYTEKLIYAIITIRYLEEQNSIKSEGTTKYIALGDSIAFGLSADLNKGYVDLFKNYLKTTEKYDELVLNNLAMTGDKSSDLLDKVKNDVKTRDAIRQANIITISIGGNNLLSPVIKAIASKYKLDSEEANFVIKLTNAIEEDPNWEEKLEILKNDSCLMKELDEGINNFKEDWPKIIKEINSLAPNAKIYVMTIYNPLKADTPVLYNTFEKLIQPINEEIKNSIYDYKVAEVYTKFHEYDGEIPLTNFDLINRSIDPHPTNYGHQIIFKAHCKSLK</sequence>
<dbReference type="InterPro" id="IPR051532">
    <property type="entry name" value="Ester_Hydrolysis_Enzymes"/>
</dbReference>
<name>A0ABT4CP88_9CLOT</name>
<keyword evidence="1" id="KW-0732">Signal</keyword>
<evidence type="ECO:0000313" key="4">
    <source>
        <dbReference type="Proteomes" id="UP001079657"/>
    </source>
</evidence>
<evidence type="ECO:0000256" key="1">
    <source>
        <dbReference type="SAM" id="SignalP"/>
    </source>
</evidence>
<gene>
    <name evidence="3" type="ORF">OXH55_05325</name>
</gene>
<dbReference type="Pfam" id="PF13472">
    <property type="entry name" value="Lipase_GDSL_2"/>
    <property type="match status" value="1"/>
</dbReference>
<protein>
    <submittedName>
        <fullName evidence="3">GDSL-type esterase/lipase family protein</fullName>
    </submittedName>
</protein>
<feature type="domain" description="SGNH hydrolase-type esterase" evidence="2">
    <location>
        <begin position="94"/>
        <end position="328"/>
    </location>
</feature>